<organism evidence="1 2">
    <name type="scientific">Rosa chinensis</name>
    <name type="common">China rose</name>
    <dbReference type="NCBI Taxonomy" id="74649"/>
    <lineage>
        <taxon>Eukaryota</taxon>
        <taxon>Viridiplantae</taxon>
        <taxon>Streptophyta</taxon>
        <taxon>Embryophyta</taxon>
        <taxon>Tracheophyta</taxon>
        <taxon>Spermatophyta</taxon>
        <taxon>Magnoliopsida</taxon>
        <taxon>eudicotyledons</taxon>
        <taxon>Gunneridae</taxon>
        <taxon>Pentapetalae</taxon>
        <taxon>rosids</taxon>
        <taxon>fabids</taxon>
        <taxon>Rosales</taxon>
        <taxon>Rosaceae</taxon>
        <taxon>Rosoideae</taxon>
        <taxon>Rosoideae incertae sedis</taxon>
        <taxon>Rosa</taxon>
    </lineage>
</organism>
<name>A0A2P6RMA8_ROSCH</name>
<gene>
    <name evidence="1" type="ORF">RchiOBHm_Chr2g0101141</name>
</gene>
<dbReference type="EMBL" id="PDCK01000040">
    <property type="protein sequence ID" value="PRQ47576.1"/>
    <property type="molecule type" value="Genomic_DNA"/>
</dbReference>
<comment type="caution">
    <text evidence="1">The sequence shown here is derived from an EMBL/GenBank/DDBJ whole genome shotgun (WGS) entry which is preliminary data.</text>
</comment>
<evidence type="ECO:0000313" key="1">
    <source>
        <dbReference type="EMBL" id="PRQ47576.1"/>
    </source>
</evidence>
<dbReference type="Gramene" id="PRQ47576">
    <property type="protein sequence ID" value="PRQ47576"/>
    <property type="gene ID" value="RchiOBHm_Chr2g0101141"/>
</dbReference>
<proteinExistence type="predicted"/>
<dbReference type="Proteomes" id="UP000238479">
    <property type="component" value="Chromosome 2"/>
</dbReference>
<accession>A0A2P6RMA8</accession>
<keyword evidence="2" id="KW-1185">Reference proteome</keyword>
<protein>
    <submittedName>
        <fullName evidence="1">Uncharacterized protein</fullName>
    </submittedName>
</protein>
<sequence>MVERESRRVERRSTIHFSSVNDSRSQLGSRVLDLQVKEISDGMDDGAASRSTTRRAE</sequence>
<reference evidence="1 2" key="1">
    <citation type="journal article" date="2018" name="Nat. Genet.">
        <title>The Rosa genome provides new insights in the design of modern roses.</title>
        <authorList>
            <person name="Bendahmane M."/>
        </authorList>
    </citation>
    <scope>NUCLEOTIDE SEQUENCE [LARGE SCALE GENOMIC DNA]</scope>
    <source>
        <strain evidence="2">cv. Old Blush</strain>
    </source>
</reference>
<evidence type="ECO:0000313" key="2">
    <source>
        <dbReference type="Proteomes" id="UP000238479"/>
    </source>
</evidence>
<dbReference type="AlphaFoldDB" id="A0A2P6RMA8"/>